<dbReference type="SUPFAM" id="SSF56655">
    <property type="entry name" value="Carbohydrate phosphatase"/>
    <property type="match status" value="1"/>
</dbReference>
<keyword evidence="1" id="KW-0479">Metal-binding</keyword>
<keyword evidence="2" id="KW-0460">Magnesium</keyword>
<dbReference type="Pfam" id="PF18913">
    <property type="entry name" value="FBPase_C"/>
    <property type="match status" value="1"/>
</dbReference>
<name>A0A7T8GZU0_CALRO</name>
<dbReference type="InterPro" id="IPR000146">
    <property type="entry name" value="FBPase_class-1"/>
</dbReference>
<dbReference type="GO" id="GO:0005829">
    <property type="term" value="C:cytosol"/>
    <property type="evidence" value="ECO:0007669"/>
    <property type="project" value="TreeGrafter"/>
</dbReference>
<comment type="pathway">
    <text evidence="3">Carbohydrate biosynthesis.</text>
</comment>
<dbReference type="GO" id="GO:0006000">
    <property type="term" value="P:fructose metabolic process"/>
    <property type="evidence" value="ECO:0007669"/>
    <property type="project" value="TreeGrafter"/>
</dbReference>
<keyword evidence="7" id="KW-1185">Reference proteome</keyword>
<dbReference type="InterPro" id="IPR020548">
    <property type="entry name" value="Fructose_bisphosphatase_AS"/>
</dbReference>
<feature type="domain" description="Fructose-1-6-bisphosphatase class 1 C-terminal" evidence="5">
    <location>
        <begin position="36"/>
        <end position="90"/>
    </location>
</feature>
<dbReference type="GO" id="GO:0042132">
    <property type="term" value="F:fructose 1,6-bisphosphate 1-phosphatase activity"/>
    <property type="evidence" value="ECO:0007669"/>
    <property type="project" value="TreeGrafter"/>
</dbReference>
<dbReference type="Gene3D" id="3.40.190.80">
    <property type="match status" value="1"/>
</dbReference>
<feature type="non-terminal residue" evidence="6">
    <location>
        <position position="90"/>
    </location>
</feature>
<evidence type="ECO:0000256" key="1">
    <source>
        <dbReference type="ARBA" id="ARBA00022723"/>
    </source>
</evidence>
<dbReference type="GO" id="GO:0005986">
    <property type="term" value="P:sucrose biosynthetic process"/>
    <property type="evidence" value="ECO:0007669"/>
    <property type="project" value="TreeGrafter"/>
</dbReference>
<dbReference type="GO" id="GO:0030388">
    <property type="term" value="P:fructose 1,6-bisphosphate metabolic process"/>
    <property type="evidence" value="ECO:0007669"/>
    <property type="project" value="TreeGrafter"/>
</dbReference>
<dbReference type="EMBL" id="CP045899">
    <property type="protein sequence ID" value="QQP40889.1"/>
    <property type="molecule type" value="Genomic_DNA"/>
</dbReference>
<dbReference type="GO" id="GO:0006094">
    <property type="term" value="P:gluconeogenesis"/>
    <property type="evidence" value="ECO:0007669"/>
    <property type="project" value="UniProtKB-UniPathway"/>
</dbReference>
<dbReference type="Proteomes" id="UP000595437">
    <property type="component" value="Chromosome 10"/>
</dbReference>
<accession>A0A7T8GZU0</accession>
<dbReference type="PANTHER" id="PTHR11556:SF1">
    <property type="entry name" value="FRUCTOSE-BISPHOSPHATASE"/>
    <property type="match status" value="1"/>
</dbReference>
<dbReference type="GO" id="GO:0046872">
    <property type="term" value="F:metal ion binding"/>
    <property type="evidence" value="ECO:0007669"/>
    <property type="project" value="UniProtKB-KW"/>
</dbReference>
<protein>
    <recommendedName>
        <fullName evidence="4">D-fructose-1,6-bisphosphate 1-phosphohydrolase</fullName>
    </recommendedName>
</protein>
<sequence length="90" mass="10272">SRHWEFFLTDLNMKIAPRGKIYSINECYQLSRLNLESRSTPNGKLRVLYECFPMAQIFQNAGGFATDVHQNILDIVPAGLHVRSPIFMGS</sequence>
<dbReference type="AlphaFoldDB" id="A0A7T8GZU0"/>
<dbReference type="InterPro" id="IPR044015">
    <property type="entry name" value="FBPase_C_dom"/>
</dbReference>
<dbReference type="PANTHER" id="PTHR11556">
    <property type="entry name" value="FRUCTOSE-1,6-BISPHOSPHATASE-RELATED"/>
    <property type="match status" value="1"/>
</dbReference>
<evidence type="ECO:0000313" key="7">
    <source>
        <dbReference type="Proteomes" id="UP000595437"/>
    </source>
</evidence>
<reference evidence="7" key="1">
    <citation type="submission" date="2021-01" db="EMBL/GenBank/DDBJ databases">
        <title>Caligus Genome Assembly.</title>
        <authorList>
            <person name="Gallardo-Escarate C."/>
        </authorList>
    </citation>
    <scope>NUCLEOTIDE SEQUENCE [LARGE SCALE GENOMIC DNA]</scope>
</reference>
<dbReference type="OrthoDB" id="10256725at2759"/>
<organism evidence="6 7">
    <name type="scientific">Caligus rogercresseyi</name>
    <name type="common">Sea louse</name>
    <dbReference type="NCBI Taxonomy" id="217165"/>
    <lineage>
        <taxon>Eukaryota</taxon>
        <taxon>Metazoa</taxon>
        <taxon>Ecdysozoa</taxon>
        <taxon>Arthropoda</taxon>
        <taxon>Crustacea</taxon>
        <taxon>Multicrustacea</taxon>
        <taxon>Hexanauplia</taxon>
        <taxon>Copepoda</taxon>
        <taxon>Siphonostomatoida</taxon>
        <taxon>Caligidae</taxon>
        <taxon>Caligus</taxon>
    </lineage>
</organism>
<proteinExistence type="predicted"/>
<evidence type="ECO:0000313" key="6">
    <source>
        <dbReference type="EMBL" id="QQP40889.1"/>
    </source>
</evidence>
<evidence type="ECO:0000256" key="3">
    <source>
        <dbReference type="ARBA" id="ARBA00024331"/>
    </source>
</evidence>
<dbReference type="GO" id="GO:0006002">
    <property type="term" value="P:fructose 6-phosphate metabolic process"/>
    <property type="evidence" value="ECO:0007669"/>
    <property type="project" value="TreeGrafter"/>
</dbReference>
<feature type="non-terminal residue" evidence="6">
    <location>
        <position position="1"/>
    </location>
</feature>
<dbReference type="UniPathway" id="UPA00138"/>
<evidence type="ECO:0000256" key="2">
    <source>
        <dbReference type="ARBA" id="ARBA00022842"/>
    </source>
</evidence>
<gene>
    <name evidence="6" type="ORF">FKW44_015090</name>
</gene>
<dbReference type="PROSITE" id="PS00124">
    <property type="entry name" value="FBPASE"/>
    <property type="match status" value="1"/>
</dbReference>
<evidence type="ECO:0000259" key="5">
    <source>
        <dbReference type="Pfam" id="PF18913"/>
    </source>
</evidence>
<evidence type="ECO:0000256" key="4">
    <source>
        <dbReference type="ARBA" id="ARBA00032973"/>
    </source>
</evidence>